<comment type="caution">
    <text evidence="1">The sequence shown here is derived from an EMBL/GenBank/DDBJ whole genome shotgun (WGS) entry which is preliminary data.</text>
</comment>
<dbReference type="Proteomes" id="UP000688137">
    <property type="component" value="Unassembled WGS sequence"/>
</dbReference>
<evidence type="ECO:0000313" key="1">
    <source>
        <dbReference type="EMBL" id="CAD8117398.1"/>
    </source>
</evidence>
<accession>A0A8S1QNG6</accession>
<name>A0A8S1QNG6_PARPR</name>
<evidence type="ECO:0000313" key="2">
    <source>
        <dbReference type="Proteomes" id="UP000688137"/>
    </source>
</evidence>
<organism evidence="1 2">
    <name type="scientific">Paramecium primaurelia</name>
    <dbReference type="NCBI Taxonomy" id="5886"/>
    <lineage>
        <taxon>Eukaryota</taxon>
        <taxon>Sar</taxon>
        <taxon>Alveolata</taxon>
        <taxon>Ciliophora</taxon>
        <taxon>Intramacronucleata</taxon>
        <taxon>Oligohymenophorea</taxon>
        <taxon>Peniculida</taxon>
        <taxon>Parameciidae</taxon>
        <taxon>Paramecium</taxon>
    </lineage>
</organism>
<gene>
    <name evidence="1" type="ORF">PPRIM_AZ9-3.1.T1980001</name>
</gene>
<reference evidence="1" key="1">
    <citation type="submission" date="2021-01" db="EMBL/GenBank/DDBJ databases">
        <authorList>
            <consortium name="Genoscope - CEA"/>
            <person name="William W."/>
        </authorList>
    </citation>
    <scope>NUCLEOTIDE SEQUENCE</scope>
</reference>
<dbReference type="EMBL" id="CAJJDM010000207">
    <property type="protein sequence ID" value="CAD8117398.1"/>
    <property type="molecule type" value="Genomic_DNA"/>
</dbReference>
<proteinExistence type="predicted"/>
<keyword evidence="2" id="KW-1185">Reference proteome</keyword>
<protein>
    <submittedName>
        <fullName evidence="1">Uncharacterized protein</fullName>
    </submittedName>
</protein>
<sequence length="66" mass="8288">MKHHKYFYFFRNNLDECKFEQVCQPLECRKEVCFFNITNDGKYLVVWIQYPILRFKIYGLIYSDKY</sequence>
<dbReference type="AlphaFoldDB" id="A0A8S1QNG6"/>